<dbReference type="GeneID" id="107027458"/>
<dbReference type="PANTHER" id="PTHR48475:SF1">
    <property type="entry name" value="RNASE H TYPE-1 DOMAIN-CONTAINING PROTEIN"/>
    <property type="match status" value="1"/>
</dbReference>
<dbReference type="InterPro" id="IPR012337">
    <property type="entry name" value="RNaseH-like_sf"/>
</dbReference>
<reference evidence="3" key="2">
    <citation type="submission" date="2025-08" db="UniProtKB">
        <authorList>
            <consortium name="RefSeq"/>
        </authorList>
    </citation>
    <scope>IDENTIFICATION</scope>
</reference>
<dbReference type="InterPro" id="IPR001584">
    <property type="entry name" value="Integrase_cat-core"/>
</dbReference>
<gene>
    <name evidence="3" type="primary">LOC107027458</name>
</gene>
<dbReference type="Gene3D" id="3.30.420.10">
    <property type="entry name" value="Ribonuclease H-like superfamily/Ribonuclease H"/>
    <property type="match status" value="1"/>
</dbReference>
<evidence type="ECO:0000313" key="2">
    <source>
        <dbReference type="Proteomes" id="UP000694930"/>
    </source>
</evidence>
<evidence type="ECO:0000259" key="1">
    <source>
        <dbReference type="PROSITE" id="PS50994"/>
    </source>
</evidence>
<dbReference type="PANTHER" id="PTHR48475">
    <property type="entry name" value="RIBONUCLEASE H"/>
    <property type="match status" value="1"/>
</dbReference>
<dbReference type="PROSITE" id="PS50994">
    <property type="entry name" value="INTEGRASE"/>
    <property type="match status" value="1"/>
</dbReference>
<reference evidence="2" key="1">
    <citation type="journal article" date="2014" name="Nat. Genet.">
        <title>The genome of the stress-tolerant wild tomato species Solanum pennellii.</title>
        <authorList>
            <person name="Bolger A."/>
            <person name="Scossa F."/>
            <person name="Bolger M.E."/>
            <person name="Lanz C."/>
            <person name="Maumus F."/>
            <person name="Tohge T."/>
            <person name="Quesneville H."/>
            <person name="Alseekh S."/>
            <person name="Sorensen I."/>
            <person name="Lichtenstein G."/>
            <person name="Fich E.A."/>
            <person name="Conte M."/>
            <person name="Keller H."/>
            <person name="Schneeberger K."/>
            <person name="Schwacke R."/>
            <person name="Ofner I."/>
            <person name="Vrebalov J."/>
            <person name="Xu Y."/>
            <person name="Osorio S."/>
            <person name="Aflitos S.A."/>
            <person name="Schijlen E."/>
            <person name="Jimenez-Gomez J.M."/>
            <person name="Ryngajllo M."/>
            <person name="Kimura S."/>
            <person name="Kumar R."/>
            <person name="Koenig D."/>
            <person name="Headland L.R."/>
            <person name="Maloof J.N."/>
            <person name="Sinha N."/>
            <person name="van Ham R.C."/>
            <person name="Lankhorst R.K."/>
            <person name="Mao L."/>
            <person name="Vogel A."/>
            <person name="Arsova B."/>
            <person name="Panstruga R."/>
            <person name="Fei Z."/>
            <person name="Rose J.K."/>
            <person name="Zamir D."/>
            <person name="Carrari F."/>
            <person name="Giovannoni J.J."/>
            <person name="Weigel D."/>
            <person name="Usadel B."/>
            <person name="Fernie A.R."/>
        </authorList>
    </citation>
    <scope>NUCLEOTIDE SEQUENCE [LARGE SCALE GENOMIC DNA]</scope>
    <source>
        <strain evidence="2">cv. LA0716</strain>
    </source>
</reference>
<dbReference type="RefSeq" id="XP_015084109.1">
    <property type="nucleotide sequence ID" value="XM_015228623.1"/>
</dbReference>
<evidence type="ECO:0000313" key="3">
    <source>
        <dbReference type="RefSeq" id="XP_015084109.1"/>
    </source>
</evidence>
<sequence length="198" mass="22706">MDGGDQFQSSHRKAAVDFVHSNIICRFGIPRTISTNNVANLNSNLMKEVRELFKIVHHNSTPYRSKANGALEVAIKNIKNILRRMVQNTRQWHEKFPFALLGYCTTICTSFGETPYFLVYETKVVIPAEVKSPSIRIIFKAKIEDTEWVKTRLEKPTLIHEKRFTAVCFGHLYQQCFWSALSAKDDSCIQQKGAPKIL</sequence>
<dbReference type="Proteomes" id="UP000694930">
    <property type="component" value="Chromosome 8"/>
</dbReference>
<keyword evidence="2" id="KW-1185">Reference proteome</keyword>
<name>A0ABM1HDZ4_SOLPN</name>
<dbReference type="SUPFAM" id="SSF53098">
    <property type="entry name" value="Ribonuclease H-like"/>
    <property type="match status" value="1"/>
</dbReference>
<organism evidence="2 3">
    <name type="scientific">Solanum pennellii</name>
    <name type="common">Tomato</name>
    <name type="synonym">Lycopersicon pennellii</name>
    <dbReference type="NCBI Taxonomy" id="28526"/>
    <lineage>
        <taxon>Eukaryota</taxon>
        <taxon>Viridiplantae</taxon>
        <taxon>Streptophyta</taxon>
        <taxon>Embryophyta</taxon>
        <taxon>Tracheophyta</taxon>
        <taxon>Spermatophyta</taxon>
        <taxon>Magnoliopsida</taxon>
        <taxon>eudicotyledons</taxon>
        <taxon>Gunneridae</taxon>
        <taxon>Pentapetalae</taxon>
        <taxon>asterids</taxon>
        <taxon>lamiids</taxon>
        <taxon>Solanales</taxon>
        <taxon>Solanaceae</taxon>
        <taxon>Solanoideae</taxon>
        <taxon>Solaneae</taxon>
        <taxon>Solanum</taxon>
        <taxon>Solanum subgen. Lycopersicon</taxon>
    </lineage>
</organism>
<dbReference type="InterPro" id="IPR036397">
    <property type="entry name" value="RNaseH_sf"/>
</dbReference>
<proteinExistence type="predicted"/>
<protein>
    <submittedName>
        <fullName evidence="3">Uncharacterized protein LOC107027458</fullName>
    </submittedName>
</protein>
<accession>A0ABM1HDZ4</accession>
<feature type="domain" description="Integrase catalytic" evidence="1">
    <location>
        <begin position="1"/>
        <end position="123"/>
    </location>
</feature>